<reference evidence="1 2" key="1">
    <citation type="submission" date="2018-03" db="EMBL/GenBank/DDBJ databases">
        <title>Draft genome of Nitrosomonas supralitoralis APG5.</title>
        <authorList>
            <person name="Urakawa H."/>
            <person name="Lopez J.V."/>
        </authorList>
    </citation>
    <scope>NUCLEOTIDE SEQUENCE [LARGE SCALE GENOMIC DNA]</scope>
    <source>
        <strain evidence="1 2">APG5</strain>
    </source>
</reference>
<gene>
    <name evidence="1" type="ORF">C7H79_04505</name>
</gene>
<name>A0A2P7NXD0_9PROT</name>
<proteinExistence type="predicted"/>
<sequence>MKMQHNLASVNYTLTEILSNSFLEVMEALNNSPRSSVSSRFFFGYWVEFRIFWSELNYFWLCHN</sequence>
<comment type="caution">
    <text evidence="1">The sequence shown here is derived from an EMBL/GenBank/DDBJ whole genome shotgun (WGS) entry which is preliminary data.</text>
</comment>
<organism evidence="1 2">
    <name type="scientific">Nitrosomonas supralitoralis</name>
    <dbReference type="NCBI Taxonomy" id="2116706"/>
    <lineage>
        <taxon>Bacteria</taxon>
        <taxon>Pseudomonadati</taxon>
        <taxon>Pseudomonadota</taxon>
        <taxon>Betaproteobacteria</taxon>
        <taxon>Nitrosomonadales</taxon>
        <taxon>Nitrosomonadaceae</taxon>
        <taxon>Nitrosomonas</taxon>
    </lineage>
</organism>
<accession>A0A2P7NXD0</accession>
<evidence type="ECO:0000313" key="1">
    <source>
        <dbReference type="EMBL" id="PSJ18122.1"/>
    </source>
</evidence>
<dbReference type="Proteomes" id="UP000241912">
    <property type="component" value="Unassembled WGS sequence"/>
</dbReference>
<dbReference type="EMBL" id="PXXU01000009">
    <property type="protein sequence ID" value="PSJ18122.1"/>
    <property type="molecule type" value="Genomic_DNA"/>
</dbReference>
<evidence type="ECO:0000313" key="2">
    <source>
        <dbReference type="Proteomes" id="UP000241912"/>
    </source>
</evidence>
<keyword evidence="2" id="KW-1185">Reference proteome</keyword>
<dbReference type="AlphaFoldDB" id="A0A2P7NXD0"/>
<protein>
    <submittedName>
        <fullName evidence="1">Uncharacterized protein</fullName>
    </submittedName>
</protein>